<reference evidence="1 2" key="1">
    <citation type="submission" date="2021-07" db="EMBL/GenBank/DDBJ databases">
        <title>Paraburkholderia edwinii protects Aspergillus sp. from phenazines by acting as a toxin sponge.</title>
        <authorList>
            <person name="Dahlstrom K.M."/>
            <person name="Newman D.K."/>
        </authorList>
    </citation>
    <scope>NUCLEOTIDE SEQUENCE [LARGE SCALE GENOMIC DNA]</scope>
    <source>
        <strain evidence="1 2">Pe01</strain>
    </source>
</reference>
<name>A0ABX8UHR2_9BURK</name>
<accession>A0ABX8UHR2</accession>
<proteinExistence type="predicted"/>
<evidence type="ECO:0000313" key="2">
    <source>
        <dbReference type="Proteomes" id="UP000826462"/>
    </source>
</evidence>
<dbReference type="Proteomes" id="UP000826462">
    <property type="component" value="Chromosome 1"/>
</dbReference>
<organism evidence="1 2">
    <name type="scientific">Paraburkholderia edwinii</name>
    <dbReference type="NCBI Taxonomy" id="2861782"/>
    <lineage>
        <taxon>Bacteria</taxon>
        <taxon>Pseudomonadati</taxon>
        <taxon>Pseudomonadota</taxon>
        <taxon>Betaproteobacteria</taxon>
        <taxon>Burkholderiales</taxon>
        <taxon>Burkholderiaceae</taxon>
        <taxon>Paraburkholderia</taxon>
    </lineage>
</organism>
<keyword evidence="2" id="KW-1185">Reference proteome</keyword>
<gene>
    <name evidence="1" type="ORF">KZJ38_18375</name>
</gene>
<dbReference type="EMBL" id="CP080095">
    <property type="protein sequence ID" value="QYD68216.1"/>
    <property type="molecule type" value="Genomic_DNA"/>
</dbReference>
<dbReference type="RefSeq" id="WP_219797609.1">
    <property type="nucleotide sequence ID" value="NZ_CP080095.1"/>
</dbReference>
<protein>
    <submittedName>
        <fullName evidence="1">Uncharacterized protein</fullName>
    </submittedName>
</protein>
<evidence type="ECO:0000313" key="1">
    <source>
        <dbReference type="EMBL" id="QYD68216.1"/>
    </source>
</evidence>
<sequence length="97" mass="10986">MEAFEMKTLRLGAVCGAPPIFNADIEEMGYVEPSELYISPHLLAQLEAWNVEFQQTFSDDYPPDSRFKSDDERNRHNERGAELAALLQREIGANRAG</sequence>